<dbReference type="EMBL" id="JAUIZM010000007">
    <property type="protein sequence ID" value="KAK1372472.1"/>
    <property type="molecule type" value="Genomic_DNA"/>
</dbReference>
<name>A0AAD8HS82_9APIA</name>
<feature type="compositionally biased region" description="Basic residues" evidence="1">
    <location>
        <begin position="330"/>
        <end position="341"/>
    </location>
</feature>
<dbReference type="Proteomes" id="UP001237642">
    <property type="component" value="Unassembled WGS sequence"/>
</dbReference>
<sequence length="667" mass="72695">MASSSFINKQTVVSGVTFATNNFVAILDHQELPNEFHIIQDFLASSPLKFALTEPASVSFKSVMQVWNSVTFDKGHSDSILMSFEYDGITHYVTPAIVEDAMHLPVLGDGVPDNVSDSTLFEFVTKLGYNGEVKRYGNLYRTKLKREWNFFFDTISRCFLNKTSNFDALPSGSLKIGYSLIHSTVFDYGSFILNALCDRKSDKLVIRQMVFIGNSFIPDESKQSTTTSNVSQKTLVVKSKKLARTDVSGRQSGSKDFSSTPLTKKKLQGGVQGVLVKKAAKGVEVVSVKRKLVLRDETDSEDDLPISSIMNVNKEVADTAIEDVVPLSKSQKKRKLSKSRYHIPYEKKQDTNVQDTSILNEQSSSAAQANPDVSIPDGAPSQVVTISDSPAQDSPTKRHVDISWEKYGVAASNLGIKHPMEKLRKAGELVFSRQKKLKGSSPQEPGPQSGSAALTDDPATQEPLNQSLGEGLAIGMVTQEPSSQSEDAGQATVSEKFPDNAQGISGADEVQRLVEDTVNEGSTQEPTTQSVEEASEPHATQEPSITNTDASLSNPDNVTPDASGAPDVEPILIQPLRSRPMDHPITDSQDKPKGIDIPDPDVTHDDDDSDDSDDDNNDEKEQLARVLKSSLGTNYGSSSTFMTGKASTGKDLRQDFLFLLKSILLKS</sequence>
<evidence type="ECO:0000313" key="3">
    <source>
        <dbReference type="Proteomes" id="UP001237642"/>
    </source>
</evidence>
<comment type="caution">
    <text evidence="2">The sequence shown here is derived from an EMBL/GenBank/DDBJ whole genome shotgun (WGS) entry which is preliminary data.</text>
</comment>
<protein>
    <submittedName>
        <fullName evidence="2">Uncharacterized protein</fullName>
    </submittedName>
</protein>
<keyword evidence="3" id="KW-1185">Reference proteome</keyword>
<proteinExistence type="predicted"/>
<feature type="compositionally biased region" description="Low complexity" evidence="1">
    <location>
        <begin position="439"/>
        <end position="451"/>
    </location>
</feature>
<organism evidence="2 3">
    <name type="scientific">Heracleum sosnowskyi</name>
    <dbReference type="NCBI Taxonomy" id="360622"/>
    <lineage>
        <taxon>Eukaryota</taxon>
        <taxon>Viridiplantae</taxon>
        <taxon>Streptophyta</taxon>
        <taxon>Embryophyta</taxon>
        <taxon>Tracheophyta</taxon>
        <taxon>Spermatophyta</taxon>
        <taxon>Magnoliopsida</taxon>
        <taxon>eudicotyledons</taxon>
        <taxon>Gunneridae</taxon>
        <taxon>Pentapetalae</taxon>
        <taxon>asterids</taxon>
        <taxon>campanulids</taxon>
        <taxon>Apiales</taxon>
        <taxon>Apiaceae</taxon>
        <taxon>Apioideae</taxon>
        <taxon>apioid superclade</taxon>
        <taxon>Tordylieae</taxon>
        <taxon>Tordyliinae</taxon>
        <taxon>Heracleum</taxon>
    </lineage>
</organism>
<feature type="compositionally biased region" description="Polar residues" evidence="1">
    <location>
        <begin position="541"/>
        <end position="557"/>
    </location>
</feature>
<feature type="compositionally biased region" description="Acidic residues" evidence="1">
    <location>
        <begin position="604"/>
        <end position="618"/>
    </location>
</feature>
<feature type="compositionally biased region" description="Basic and acidic residues" evidence="1">
    <location>
        <begin position="579"/>
        <end position="596"/>
    </location>
</feature>
<evidence type="ECO:0000256" key="1">
    <source>
        <dbReference type="SAM" id="MobiDB-lite"/>
    </source>
</evidence>
<feature type="compositionally biased region" description="Polar residues" evidence="1">
    <location>
        <begin position="519"/>
        <end position="532"/>
    </location>
</feature>
<feature type="compositionally biased region" description="Polar residues" evidence="1">
    <location>
        <begin position="351"/>
        <end position="368"/>
    </location>
</feature>
<gene>
    <name evidence="2" type="ORF">POM88_028665</name>
</gene>
<feature type="region of interest" description="Disordered" evidence="1">
    <location>
        <begin position="435"/>
        <end position="622"/>
    </location>
</feature>
<evidence type="ECO:0000313" key="2">
    <source>
        <dbReference type="EMBL" id="KAK1372472.1"/>
    </source>
</evidence>
<accession>A0AAD8HS82</accession>
<feature type="compositionally biased region" description="Polar residues" evidence="1">
    <location>
        <begin position="382"/>
        <end position="394"/>
    </location>
</feature>
<feature type="region of interest" description="Disordered" evidence="1">
    <location>
        <begin position="329"/>
        <end position="399"/>
    </location>
</feature>
<reference evidence="2" key="1">
    <citation type="submission" date="2023-02" db="EMBL/GenBank/DDBJ databases">
        <title>Genome of toxic invasive species Heracleum sosnowskyi carries increased number of genes despite the absence of recent whole-genome duplications.</title>
        <authorList>
            <person name="Schelkunov M."/>
            <person name="Shtratnikova V."/>
            <person name="Makarenko M."/>
            <person name="Klepikova A."/>
            <person name="Omelchenko D."/>
            <person name="Novikova G."/>
            <person name="Obukhova E."/>
            <person name="Bogdanov V."/>
            <person name="Penin A."/>
            <person name="Logacheva M."/>
        </authorList>
    </citation>
    <scope>NUCLEOTIDE SEQUENCE</scope>
    <source>
        <strain evidence="2">Hsosn_3</strain>
        <tissue evidence="2">Leaf</tissue>
    </source>
</reference>
<reference evidence="2" key="2">
    <citation type="submission" date="2023-05" db="EMBL/GenBank/DDBJ databases">
        <authorList>
            <person name="Schelkunov M.I."/>
        </authorList>
    </citation>
    <scope>NUCLEOTIDE SEQUENCE</scope>
    <source>
        <strain evidence="2">Hsosn_3</strain>
        <tissue evidence="2">Leaf</tissue>
    </source>
</reference>
<feature type="compositionally biased region" description="Polar residues" evidence="1">
    <location>
        <begin position="479"/>
        <end position="493"/>
    </location>
</feature>
<dbReference type="AlphaFoldDB" id="A0AAD8HS82"/>